<keyword evidence="9" id="KW-1185">Reference proteome</keyword>
<dbReference type="Gene3D" id="3.30.60.30">
    <property type="match status" value="1"/>
</dbReference>
<dbReference type="InterPro" id="IPR002350">
    <property type="entry name" value="Kazal_dom"/>
</dbReference>
<dbReference type="GO" id="GO:0005576">
    <property type="term" value="C:extracellular region"/>
    <property type="evidence" value="ECO:0007669"/>
    <property type="project" value="UniProtKB-SubCell"/>
</dbReference>
<proteinExistence type="predicted"/>
<dbReference type="PANTHER" id="PTHR47608">
    <property type="entry name" value="SERINE PROTEASE INHIBITOR KAZAL-TYPE 2, SPINK2"/>
    <property type="match status" value="1"/>
</dbReference>
<evidence type="ECO:0000256" key="2">
    <source>
        <dbReference type="ARBA" id="ARBA00022525"/>
    </source>
</evidence>
<keyword evidence="6" id="KW-0732">Signal</keyword>
<dbReference type="GO" id="GO:0004867">
    <property type="term" value="F:serine-type endopeptidase inhibitor activity"/>
    <property type="evidence" value="ECO:0007669"/>
    <property type="project" value="UniProtKB-KW"/>
</dbReference>
<dbReference type="PANTHER" id="PTHR47608:SF1">
    <property type="entry name" value="SERINE PROTEASE INHIBITOR KAZAL-TYPE 2"/>
    <property type="match status" value="1"/>
</dbReference>
<keyword evidence="5" id="KW-1015">Disulfide bond</keyword>
<evidence type="ECO:0000256" key="6">
    <source>
        <dbReference type="SAM" id="SignalP"/>
    </source>
</evidence>
<dbReference type="SUPFAM" id="SSF100895">
    <property type="entry name" value="Kazal-type serine protease inhibitors"/>
    <property type="match status" value="1"/>
</dbReference>
<dbReference type="GO" id="GO:0007286">
    <property type="term" value="P:spermatid development"/>
    <property type="evidence" value="ECO:0007669"/>
    <property type="project" value="InterPro"/>
</dbReference>
<evidence type="ECO:0000313" key="8">
    <source>
        <dbReference type="EMBL" id="CAI5796805.1"/>
    </source>
</evidence>
<dbReference type="AlphaFoldDB" id="A0AA35LIA8"/>
<evidence type="ECO:0000256" key="1">
    <source>
        <dbReference type="ARBA" id="ARBA00004613"/>
    </source>
</evidence>
<dbReference type="EMBL" id="OX395142">
    <property type="protein sequence ID" value="CAI5796805.1"/>
    <property type="molecule type" value="Genomic_DNA"/>
</dbReference>
<dbReference type="Pfam" id="PF00050">
    <property type="entry name" value="Kazal_1"/>
    <property type="match status" value="1"/>
</dbReference>
<dbReference type="InterPro" id="IPR042167">
    <property type="entry name" value="SPINK2"/>
</dbReference>
<protein>
    <submittedName>
        <fullName evidence="8">Serine protease inhibitor Kazal-type 2</fullName>
    </submittedName>
</protein>
<dbReference type="InterPro" id="IPR001239">
    <property type="entry name" value="Prot_inh_Kazal-m"/>
</dbReference>
<evidence type="ECO:0000256" key="5">
    <source>
        <dbReference type="ARBA" id="ARBA00023157"/>
    </source>
</evidence>
<evidence type="ECO:0000259" key="7">
    <source>
        <dbReference type="PROSITE" id="PS51465"/>
    </source>
</evidence>
<evidence type="ECO:0000313" key="9">
    <source>
        <dbReference type="Proteomes" id="UP001178461"/>
    </source>
</evidence>
<gene>
    <name evidence="8" type="ORF">PODLI_1B038340</name>
</gene>
<dbReference type="PROSITE" id="PS00282">
    <property type="entry name" value="KAZAL_1"/>
    <property type="match status" value="1"/>
</dbReference>
<feature type="chain" id="PRO_5041282008" evidence="6">
    <location>
        <begin position="32"/>
        <end position="86"/>
    </location>
</feature>
<accession>A0AA35LIA8</accession>
<dbReference type="SMART" id="SM00280">
    <property type="entry name" value="KAZAL"/>
    <property type="match status" value="1"/>
</dbReference>
<keyword evidence="2" id="KW-0964">Secreted</keyword>
<sequence>MRRSGFPPPPALLLLWWFVAGLLLMPPSGEGLSEPRCDLYSLPGCPRNFNPVCGTDGETYANECMLCAANREHEKSVQIAYKTSCS</sequence>
<dbReference type="PROSITE" id="PS51465">
    <property type="entry name" value="KAZAL_2"/>
    <property type="match status" value="1"/>
</dbReference>
<evidence type="ECO:0000256" key="3">
    <source>
        <dbReference type="ARBA" id="ARBA00022690"/>
    </source>
</evidence>
<dbReference type="FunFam" id="3.30.60.30:FF:000031">
    <property type="entry name" value="Serine protease inhibitor Kazal-type 2"/>
    <property type="match status" value="1"/>
</dbReference>
<keyword evidence="4" id="KW-0722">Serine protease inhibitor</keyword>
<dbReference type="Proteomes" id="UP001178461">
    <property type="component" value="Chromosome 17"/>
</dbReference>
<dbReference type="PRINTS" id="PR00290">
    <property type="entry name" value="KAZALINHBTR"/>
</dbReference>
<dbReference type="InterPro" id="IPR036058">
    <property type="entry name" value="Kazal_dom_sf"/>
</dbReference>
<reference evidence="8" key="1">
    <citation type="submission" date="2022-12" db="EMBL/GenBank/DDBJ databases">
        <authorList>
            <person name="Alioto T."/>
            <person name="Alioto T."/>
            <person name="Gomez Garrido J."/>
        </authorList>
    </citation>
    <scope>NUCLEOTIDE SEQUENCE</scope>
</reference>
<keyword evidence="3" id="KW-0646">Protease inhibitor</keyword>
<evidence type="ECO:0000256" key="4">
    <source>
        <dbReference type="ARBA" id="ARBA00022900"/>
    </source>
</evidence>
<comment type="subcellular location">
    <subcellularLocation>
        <location evidence="1">Secreted</location>
    </subcellularLocation>
</comment>
<feature type="domain" description="Kazal-like" evidence="7">
    <location>
        <begin position="31"/>
        <end position="86"/>
    </location>
</feature>
<name>A0AA35LIA8_9SAUR</name>
<feature type="signal peptide" evidence="6">
    <location>
        <begin position="1"/>
        <end position="31"/>
    </location>
</feature>
<organism evidence="8 9">
    <name type="scientific">Podarcis lilfordi</name>
    <name type="common">Lilford's wall lizard</name>
    <dbReference type="NCBI Taxonomy" id="74358"/>
    <lineage>
        <taxon>Eukaryota</taxon>
        <taxon>Metazoa</taxon>
        <taxon>Chordata</taxon>
        <taxon>Craniata</taxon>
        <taxon>Vertebrata</taxon>
        <taxon>Euteleostomi</taxon>
        <taxon>Lepidosauria</taxon>
        <taxon>Squamata</taxon>
        <taxon>Bifurcata</taxon>
        <taxon>Unidentata</taxon>
        <taxon>Episquamata</taxon>
        <taxon>Laterata</taxon>
        <taxon>Lacertibaenia</taxon>
        <taxon>Lacertidae</taxon>
        <taxon>Podarcis</taxon>
    </lineage>
</organism>